<keyword evidence="3" id="KW-0804">Transcription</keyword>
<organism evidence="5 6">
    <name type="scientific">Inquilinus limosus MP06</name>
    <dbReference type="NCBI Taxonomy" id="1398085"/>
    <lineage>
        <taxon>Bacteria</taxon>
        <taxon>Pseudomonadati</taxon>
        <taxon>Pseudomonadota</taxon>
        <taxon>Alphaproteobacteria</taxon>
        <taxon>Rhodospirillales</taxon>
        <taxon>Rhodospirillaceae</taxon>
        <taxon>Inquilinus</taxon>
    </lineage>
</organism>
<dbReference type="Proteomes" id="UP000029995">
    <property type="component" value="Unassembled WGS sequence"/>
</dbReference>
<evidence type="ECO:0000256" key="1">
    <source>
        <dbReference type="ARBA" id="ARBA00023015"/>
    </source>
</evidence>
<dbReference type="InterPro" id="IPR036388">
    <property type="entry name" value="WH-like_DNA-bd_sf"/>
</dbReference>
<dbReference type="RefSeq" id="WP_034844804.1">
    <property type="nucleotide sequence ID" value="NZ_JANX01000419.1"/>
</dbReference>
<dbReference type="InterPro" id="IPR002577">
    <property type="entry name" value="HTH_HxlR"/>
</dbReference>
<gene>
    <name evidence="5" type="ORF">P409_24615</name>
</gene>
<reference evidence="5 6" key="1">
    <citation type="submission" date="2014-01" db="EMBL/GenBank/DDBJ databases">
        <title>Genome sequence determination for a cystic fibrosis isolate, Inquilinus limosus.</title>
        <authorList>
            <person name="Pino M."/>
            <person name="Di Conza J."/>
            <person name="Gutkind G."/>
        </authorList>
    </citation>
    <scope>NUCLEOTIDE SEQUENCE [LARGE SCALE GENOMIC DNA]</scope>
    <source>
        <strain evidence="5 6">MP06</strain>
    </source>
</reference>
<evidence type="ECO:0000256" key="2">
    <source>
        <dbReference type="ARBA" id="ARBA00023125"/>
    </source>
</evidence>
<accession>A0A0A0D4B8</accession>
<proteinExistence type="predicted"/>
<evidence type="ECO:0000256" key="3">
    <source>
        <dbReference type="ARBA" id="ARBA00023163"/>
    </source>
</evidence>
<dbReference type="SUPFAM" id="SSF46785">
    <property type="entry name" value="Winged helix' DNA-binding domain"/>
    <property type="match status" value="1"/>
</dbReference>
<dbReference type="GO" id="GO:0003677">
    <property type="term" value="F:DNA binding"/>
    <property type="evidence" value="ECO:0007669"/>
    <property type="project" value="UniProtKB-KW"/>
</dbReference>
<keyword evidence="1" id="KW-0805">Transcription regulation</keyword>
<name>A0A0A0D4B8_9PROT</name>
<evidence type="ECO:0000313" key="5">
    <source>
        <dbReference type="EMBL" id="KGM31887.1"/>
    </source>
</evidence>
<dbReference type="PANTHER" id="PTHR33204">
    <property type="entry name" value="TRANSCRIPTIONAL REGULATOR, MARR FAMILY"/>
    <property type="match status" value="1"/>
</dbReference>
<evidence type="ECO:0000259" key="4">
    <source>
        <dbReference type="PROSITE" id="PS51118"/>
    </source>
</evidence>
<dbReference type="Pfam" id="PF01638">
    <property type="entry name" value="HxlR"/>
    <property type="match status" value="1"/>
</dbReference>
<dbReference type="PROSITE" id="PS51118">
    <property type="entry name" value="HTH_HXLR"/>
    <property type="match status" value="1"/>
</dbReference>
<dbReference type="EMBL" id="JANX01000419">
    <property type="protein sequence ID" value="KGM31887.1"/>
    <property type="molecule type" value="Genomic_DNA"/>
</dbReference>
<dbReference type="PANTHER" id="PTHR33204:SF17">
    <property type="entry name" value="TRANSCRIPTIONAL REGULATORY PROTEIN"/>
    <property type="match status" value="1"/>
</dbReference>
<dbReference type="GO" id="GO:0006355">
    <property type="term" value="P:regulation of DNA-templated transcription"/>
    <property type="evidence" value="ECO:0007669"/>
    <property type="project" value="UniProtKB-ARBA"/>
</dbReference>
<dbReference type="Gene3D" id="1.10.10.10">
    <property type="entry name" value="Winged helix-like DNA-binding domain superfamily/Winged helix DNA-binding domain"/>
    <property type="match status" value="1"/>
</dbReference>
<protein>
    <recommendedName>
        <fullName evidence="4">HTH hxlR-type domain-containing protein</fullName>
    </recommendedName>
</protein>
<dbReference type="InterPro" id="IPR036390">
    <property type="entry name" value="WH_DNA-bd_sf"/>
</dbReference>
<comment type="caution">
    <text evidence="5">The sequence shown here is derived from an EMBL/GenBank/DDBJ whole genome shotgun (WGS) entry which is preliminary data.</text>
</comment>
<dbReference type="InterPro" id="IPR011991">
    <property type="entry name" value="ArsR-like_HTH"/>
</dbReference>
<keyword evidence="2" id="KW-0238">DNA-binding</keyword>
<dbReference type="CDD" id="cd00090">
    <property type="entry name" value="HTH_ARSR"/>
    <property type="match status" value="1"/>
</dbReference>
<sequence length="168" mass="18955">MQRKNLGNPQCPVGRSLERVGEWWSIEILREAYYGATRFDEFQKALGIAPSMLARRLNSLVEAGLLERRRYSEKPPRDEYVLTGSGRDFRSVVWALIAWGNRHFAPEGASIQLVDRETGAVADPVLFDRASGRIMTPREFRPGPGPAADERTQRRLARATFISPEATP</sequence>
<evidence type="ECO:0000313" key="6">
    <source>
        <dbReference type="Proteomes" id="UP000029995"/>
    </source>
</evidence>
<dbReference type="AlphaFoldDB" id="A0A0A0D4B8"/>
<feature type="domain" description="HTH hxlR-type" evidence="4">
    <location>
        <begin position="11"/>
        <end position="108"/>
    </location>
</feature>